<dbReference type="InterPro" id="IPR011010">
    <property type="entry name" value="DNA_brk_join_enz"/>
</dbReference>
<evidence type="ECO:0000259" key="6">
    <source>
        <dbReference type="PROSITE" id="PS51900"/>
    </source>
</evidence>
<dbReference type="PROSITE" id="PS51898">
    <property type="entry name" value="TYR_RECOMBINASE"/>
    <property type="match status" value="1"/>
</dbReference>
<evidence type="ECO:0000313" key="7">
    <source>
        <dbReference type="EMBL" id="CAB5562284.1"/>
    </source>
</evidence>
<keyword evidence="2 4" id="KW-0238">DNA-binding</keyword>
<feature type="domain" description="Core-binding (CB)" evidence="6">
    <location>
        <begin position="12"/>
        <end position="97"/>
    </location>
</feature>
<evidence type="ECO:0000256" key="3">
    <source>
        <dbReference type="ARBA" id="ARBA00023172"/>
    </source>
</evidence>
<dbReference type="Proteomes" id="UP000835792">
    <property type="component" value="Unassembled WGS sequence"/>
</dbReference>
<keyword evidence="8" id="KW-1185">Reference proteome</keyword>
<name>A0ABN7GL00_9ENTR</name>
<dbReference type="PROSITE" id="PS51900">
    <property type="entry name" value="CB"/>
    <property type="match status" value="1"/>
</dbReference>
<organism evidence="7 8">
    <name type="scientific">Citrobacter youngae</name>
    <dbReference type="NCBI Taxonomy" id="133448"/>
    <lineage>
        <taxon>Bacteria</taxon>
        <taxon>Pseudomonadati</taxon>
        <taxon>Pseudomonadota</taxon>
        <taxon>Gammaproteobacteria</taxon>
        <taxon>Enterobacterales</taxon>
        <taxon>Enterobacteriaceae</taxon>
        <taxon>Citrobacter</taxon>
        <taxon>Citrobacter freundii complex</taxon>
    </lineage>
</organism>
<gene>
    <name evidence="7" type="ORF">GHA_02041</name>
</gene>
<accession>A0ABN7GL00</accession>
<dbReference type="Gene3D" id="1.10.443.10">
    <property type="entry name" value="Intergrase catalytic core"/>
    <property type="match status" value="1"/>
</dbReference>
<feature type="domain" description="Tyr recombinase" evidence="5">
    <location>
        <begin position="118"/>
        <end position="300"/>
    </location>
</feature>
<comment type="caution">
    <text evidence="7">The sequence shown here is derived from an EMBL/GenBank/DDBJ whole genome shotgun (WGS) entry which is preliminary data.</text>
</comment>
<reference evidence="7" key="1">
    <citation type="submission" date="2020-05" db="EMBL/GenBank/DDBJ databases">
        <authorList>
            <person name="Delgado-Blas J."/>
        </authorList>
    </citation>
    <scope>NUCLEOTIDE SEQUENCE</scope>
    <source>
        <strain evidence="7">BB1468</strain>
    </source>
</reference>
<proteinExistence type="predicted"/>
<protein>
    <submittedName>
        <fullName evidence="7">Site-specific recombinase XerD</fullName>
    </submittedName>
</protein>
<dbReference type="SUPFAM" id="SSF56349">
    <property type="entry name" value="DNA breaking-rejoining enzymes"/>
    <property type="match status" value="1"/>
</dbReference>
<dbReference type="RefSeq" id="WP_181958951.1">
    <property type="nucleotide sequence ID" value="NZ_CAHPRB010000006.1"/>
</dbReference>
<evidence type="ECO:0000256" key="2">
    <source>
        <dbReference type="ARBA" id="ARBA00023125"/>
    </source>
</evidence>
<dbReference type="InterPro" id="IPR013762">
    <property type="entry name" value="Integrase-like_cat_sf"/>
</dbReference>
<dbReference type="InterPro" id="IPR002104">
    <property type="entry name" value="Integrase_catalytic"/>
</dbReference>
<evidence type="ECO:0000256" key="4">
    <source>
        <dbReference type="PROSITE-ProRule" id="PRU01248"/>
    </source>
</evidence>
<evidence type="ECO:0000256" key="1">
    <source>
        <dbReference type="ARBA" id="ARBA00022908"/>
    </source>
</evidence>
<dbReference type="EMBL" id="CAHPRB010000006">
    <property type="protein sequence ID" value="CAB5562284.1"/>
    <property type="molecule type" value="Genomic_DNA"/>
</dbReference>
<dbReference type="InterPro" id="IPR044068">
    <property type="entry name" value="CB"/>
</dbReference>
<evidence type="ECO:0000259" key="5">
    <source>
        <dbReference type="PROSITE" id="PS51898"/>
    </source>
</evidence>
<keyword evidence="3" id="KW-0233">DNA recombination</keyword>
<sequence length="300" mass="33618">MTRFSAKKSDREIAKRQAANVMKVLQVTAFRSVGTVRNYQAALTRIALYFRTNGGVNLQDITPEMAIKYFHSRAASVGQKSLDLERQALQAMMVHLTRVLPDGQTLTVVRSLHEQSLSSRSYTSEQIEVIASHQSDKNRLATGIAYNAGLRSHELFSLREWKYREPSARPASGKKFLGRGGVSYTVQGKGGLVREIKLAEELAEILESRRLAEPVTVTDRGIHYQQFYAISAGLAWSRSFSNASTRALGWSAGSHGTRHSYAQERMAELQEHGCSYDESLEVVSQEMGHFRAEITKTYLR</sequence>
<evidence type="ECO:0000313" key="8">
    <source>
        <dbReference type="Proteomes" id="UP000835792"/>
    </source>
</evidence>
<keyword evidence="1" id="KW-0229">DNA integration</keyword>